<dbReference type="PANTHER" id="PTHR43377:SF1">
    <property type="entry name" value="BILIVERDIN REDUCTASE A"/>
    <property type="match status" value="1"/>
</dbReference>
<evidence type="ECO:0000259" key="1">
    <source>
        <dbReference type="Pfam" id="PF01408"/>
    </source>
</evidence>
<feature type="domain" description="Gfo/Idh/MocA-like oxidoreductase N-terminal" evidence="1">
    <location>
        <begin position="6"/>
        <end position="122"/>
    </location>
</feature>
<evidence type="ECO:0000259" key="2">
    <source>
        <dbReference type="Pfam" id="PF21390"/>
    </source>
</evidence>
<dbReference type="PANTHER" id="PTHR43377">
    <property type="entry name" value="BILIVERDIN REDUCTASE A"/>
    <property type="match status" value="1"/>
</dbReference>
<evidence type="ECO:0000313" key="4">
    <source>
        <dbReference type="Proteomes" id="UP000516656"/>
    </source>
</evidence>
<dbReference type="GO" id="GO:0000166">
    <property type="term" value="F:nucleotide binding"/>
    <property type="evidence" value="ECO:0007669"/>
    <property type="project" value="InterPro"/>
</dbReference>
<protein>
    <submittedName>
        <fullName evidence="3">Gfo/Idh/MocA family oxidoreductase</fullName>
    </submittedName>
</protein>
<gene>
    <name evidence="3" type="ORF">IC627_22530</name>
</gene>
<reference evidence="3 4" key="1">
    <citation type="submission" date="2020-09" db="EMBL/GenBank/DDBJ databases">
        <title>Complete, closed and curated genome sequences of Photobacterium damselae subsp. piscicida isolates from Australia indicate localised evolution and additional plasmid-borne pathogenicity mechanisms.</title>
        <authorList>
            <person name="Baseggio L."/>
            <person name="Silayeva O."/>
            <person name="Buller N."/>
            <person name="Landos M."/>
            <person name="Engelstaedter J."/>
            <person name="Barnes A.C."/>
        </authorList>
    </citation>
    <scope>NUCLEOTIDE SEQUENCE [LARGE SCALE GENOMIC DNA]</scope>
    <source>
        <strain evidence="3 4">AS-16-0540-1</strain>
        <plasmid evidence="3 4">pPHDP70</plasmid>
    </source>
</reference>
<dbReference type="InterPro" id="IPR010091">
    <property type="entry name" value="Thiazolinyl_imide_reductase"/>
</dbReference>
<dbReference type="PIRSF" id="PIRSF017494">
    <property type="entry name" value="Thiaz_red"/>
    <property type="match status" value="1"/>
</dbReference>
<geneLocation type="plasmid" evidence="3 4">
    <name>pPHDP70</name>
</geneLocation>
<feature type="domain" description="Thiazolinyl imine reductase-like C-terminal" evidence="2">
    <location>
        <begin position="149"/>
        <end position="246"/>
    </location>
</feature>
<dbReference type="InterPro" id="IPR000683">
    <property type="entry name" value="Gfo/Idh/MocA-like_OxRdtase_N"/>
</dbReference>
<organism evidence="3 4">
    <name type="scientific">Photobacterium damsela subsp. piscicida</name>
    <name type="common">Pasteurella piscicida</name>
    <dbReference type="NCBI Taxonomy" id="38294"/>
    <lineage>
        <taxon>Bacteria</taxon>
        <taxon>Pseudomonadati</taxon>
        <taxon>Pseudomonadota</taxon>
        <taxon>Gammaproteobacteria</taxon>
        <taxon>Vibrionales</taxon>
        <taxon>Vibrionaceae</taxon>
        <taxon>Photobacterium</taxon>
    </lineage>
</organism>
<dbReference type="RefSeq" id="WP_044179412.1">
    <property type="nucleotide sequence ID" value="NZ_CP061864.1"/>
</dbReference>
<dbReference type="NCBIfam" id="TIGR01761">
    <property type="entry name" value="thiaz-red"/>
    <property type="match status" value="1"/>
</dbReference>
<name>A0A1Q9GSX4_PHODP</name>
<accession>A0A1Q9GSX4</accession>
<dbReference type="SUPFAM" id="SSF51735">
    <property type="entry name" value="NAD(P)-binding Rossmann-fold domains"/>
    <property type="match status" value="1"/>
</dbReference>
<sequence>MNRAKKVIIVGAKFGELYLNAFIDPADNLQLVGLLSTGSARSQSLADAFGIPLYQNVSDLPQDIDIACVVVRASVIGGTGNLLVEELLQRGINVIQEHPVSVQEMTRHQSVAEQHQVHYCVNSFYAASAAGQAWLSRAQHINQHMGHPASYGNITTSRQLLYSTLDWLLQSLGTEAETLTPELLSQQPQFDVINLHSKHGHYLLQLQNYLDPRDPDMHSLAMHRMMIGWQTGYLSLADSYGPVTWTPVLHAKDHQNDHLSIYQRAGTADSDYLHAPTTQVLYQQDASRLDTFELLGPEGVKTTLNRFARKIEGQSGAPSLSFAHQQNVAHLWQAILALCGPVKERKLQSATAIHFSTGGEA</sequence>
<keyword evidence="3" id="KW-0614">Plasmid</keyword>
<dbReference type="EMBL" id="CP061857">
    <property type="protein sequence ID" value="QOD59061.1"/>
    <property type="molecule type" value="Genomic_DNA"/>
</dbReference>
<dbReference type="InterPro" id="IPR051450">
    <property type="entry name" value="Gfo/Idh/MocA_Oxidoreductases"/>
</dbReference>
<proteinExistence type="predicted"/>
<dbReference type="AlphaFoldDB" id="A0A1Q9GSX4"/>
<dbReference type="Pfam" id="PF21390">
    <property type="entry name" value="Irp3-like_C"/>
    <property type="match status" value="1"/>
</dbReference>
<dbReference type="InterPro" id="IPR048655">
    <property type="entry name" value="Irp3-like_C"/>
</dbReference>
<dbReference type="InterPro" id="IPR036291">
    <property type="entry name" value="NAD(P)-bd_dom_sf"/>
</dbReference>
<evidence type="ECO:0000313" key="3">
    <source>
        <dbReference type="EMBL" id="QOD59061.1"/>
    </source>
</evidence>
<dbReference type="Pfam" id="PF01408">
    <property type="entry name" value="GFO_IDH_MocA"/>
    <property type="match status" value="1"/>
</dbReference>
<dbReference type="Proteomes" id="UP000516656">
    <property type="component" value="Plasmid pPHDP70"/>
</dbReference>
<dbReference type="Gene3D" id="3.40.50.720">
    <property type="entry name" value="NAD(P)-binding Rossmann-like Domain"/>
    <property type="match status" value="2"/>
</dbReference>